<sequence length="59" mass="7043">MRRFGVQKLKKRALKRVIERYRKELDMWESLSSTLINMKSKIPSTPLSPPLLSRRHHPT</sequence>
<proteinExistence type="predicted"/>
<evidence type="ECO:0000313" key="1">
    <source>
        <dbReference type="EMBL" id="KAK1321742.1"/>
    </source>
</evidence>
<reference evidence="1" key="2">
    <citation type="submission" date="2023-06" db="EMBL/GenBank/DDBJ databases">
        <authorList>
            <person name="Ma L."/>
            <person name="Liu K.-W."/>
            <person name="Li Z."/>
            <person name="Hsiao Y.-Y."/>
            <person name="Qi Y."/>
            <person name="Fu T."/>
            <person name="Tang G."/>
            <person name="Zhang D."/>
            <person name="Sun W.-H."/>
            <person name="Liu D.-K."/>
            <person name="Li Y."/>
            <person name="Chen G.-Z."/>
            <person name="Liu X.-D."/>
            <person name="Liao X.-Y."/>
            <person name="Jiang Y.-T."/>
            <person name="Yu X."/>
            <person name="Hao Y."/>
            <person name="Huang J."/>
            <person name="Zhao X.-W."/>
            <person name="Ke S."/>
            <person name="Chen Y.-Y."/>
            <person name="Wu W.-L."/>
            <person name="Hsu J.-L."/>
            <person name="Lin Y.-F."/>
            <person name="Huang M.-D."/>
            <person name="Li C.-Y."/>
            <person name="Huang L."/>
            <person name="Wang Z.-W."/>
            <person name="Zhao X."/>
            <person name="Zhong W.-Y."/>
            <person name="Peng D.-H."/>
            <person name="Ahmad S."/>
            <person name="Lan S."/>
            <person name="Zhang J.-S."/>
            <person name="Tsai W.-C."/>
            <person name="Van De Peer Y."/>
            <person name="Liu Z.-J."/>
        </authorList>
    </citation>
    <scope>NUCLEOTIDE SEQUENCE</scope>
    <source>
        <strain evidence="1">CP</strain>
        <tissue evidence="1">Leaves</tissue>
    </source>
</reference>
<dbReference type="Proteomes" id="UP001180020">
    <property type="component" value="Unassembled WGS sequence"/>
</dbReference>
<protein>
    <submittedName>
        <fullName evidence="1">Uncharacterized protein</fullName>
    </submittedName>
</protein>
<keyword evidence="2" id="KW-1185">Reference proteome</keyword>
<accession>A0AAV9FAV4</accession>
<dbReference type="AlphaFoldDB" id="A0AAV9FAV4"/>
<organism evidence="1 2">
    <name type="scientific">Acorus calamus</name>
    <name type="common">Sweet flag</name>
    <dbReference type="NCBI Taxonomy" id="4465"/>
    <lineage>
        <taxon>Eukaryota</taxon>
        <taxon>Viridiplantae</taxon>
        <taxon>Streptophyta</taxon>
        <taxon>Embryophyta</taxon>
        <taxon>Tracheophyta</taxon>
        <taxon>Spermatophyta</taxon>
        <taxon>Magnoliopsida</taxon>
        <taxon>Liliopsida</taxon>
        <taxon>Acoraceae</taxon>
        <taxon>Acorus</taxon>
    </lineage>
</organism>
<gene>
    <name evidence="1" type="ORF">QJS10_CPA03g01921</name>
</gene>
<dbReference type="EMBL" id="JAUJYO010000003">
    <property type="protein sequence ID" value="KAK1321742.1"/>
    <property type="molecule type" value="Genomic_DNA"/>
</dbReference>
<name>A0AAV9FAV4_ACOCL</name>
<evidence type="ECO:0000313" key="2">
    <source>
        <dbReference type="Proteomes" id="UP001180020"/>
    </source>
</evidence>
<comment type="caution">
    <text evidence="1">The sequence shown here is derived from an EMBL/GenBank/DDBJ whole genome shotgun (WGS) entry which is preliminary data.</text>
</comment>
<reference evidence="1" key="1">
    <citation type="journal article" date="2023" name="Nat. Commun.">
        <title>Diploid and tetraploid genomes of Acorus and the evolution of monocots.</title>
        <authorList>
            <person name="Ma L."/>
            <person name="Liu K.W."/>
            <person name="Li Z."/>
            <person name="Hsiao Y.Y."/>
            <person name="Qi Y."/>
            <person name="Fu T."/>
            <person name="Tang G.D."/>
            <person name="Zhang D."/>
            <person name="Sun W.H."/>
            <person name="Liu D.K."/>
            <person name="Li Y."/>
            <person name="Chen G.Z."/>
            <person name="Liu X.D."/>
            <person name="Liao X.Y."/>
            <person name="Jiang Y.T."/>
            <person name="Yu X."/>
            <person name="Hao Y."/>
            <person name="Huang J."/>
            <person name="Zhao X.W."/>
            <person name="Ke S."/>
            <person name="Chen Y.Y."/>
            <person name="Wu W.L."/>
            <person name="Hsu J.L."/>
            <person name="Lin Y.F."/>
            <person name="Huang M.D."/>
            <person name="Li C.Y."/>
            <person name="Huang L."/>
            <person name="Wang Z.W."/>
            <person name="Zhao X."/>
            <person name="Zhong W.Y."/>
            <person name="Peng D.H."/>
            <person name="Ahmad S."/>
            <person name="Lan S."/>
            <person name="Zhang J.S."/>
            <person name="Tsai W.C."/>
            <person name="Van de Peer Y."/>
            <person name="Liu Z.J."/>
        </authorList>
    </citation>
    <scope>NUCLEOTIDE SEQUENCE</scope>
    <source>
        <strain evidence="1">CP</strain>
    </source>
</reference>